<protein>
    <submittedName>
        <fullName evidence="1">Uncharacterized protein</fullName>
    </submittedName>
</protein>
<dbReference type="RefSeq" id="WP_250750579.1">
    <property type="nucleotide sequence ID" value="NZ_CP098401.1"/>
</dbReference>
<accession>A0ABY4TSY6</accession>
<proteinExistence type="predicted"/>
<keyword evidence="2" id="KW-1185">Reference proteome</keyword>
<organism evidence="1 2">
    <name type="scientific">Sphingomonas donggukensis</name>
    <dbReference type="NCBI Taxonomy" id="2949093"/>
    <lineage>
        <taxon>Bacteria</taxon>
        <taxon>Pseudomonadati</taxon>
        <taxon>Pseudomonadota</taxon>
        <taxon>Alphaproteobacteria</taxon>
        <taxon>Sphingomonadales</taxon>
        <taxon>Sphingomonadaceae</taxon>
        <taxon>Sphingomonas</taxon>
    </lineage>
</organism>
<reference evidence="1" key="1">
    <citation type="submission" date="2022-05" db="EMBL/GenBank/DDBJ databases">
        <title>Sphingomonas sp. strain RMG20 Genome sequencing and assembly.</title>
        <authorList>
            <person name="Kim I."/>
        </authorList>
    </citation>
    <scope>NUCLEOTIDE SEQUENCE</scope>
    <source>
        <strain evidence="1">RMG20</strain>
    </source>
</reference>
<dbReference type="Proteomes" id="UP001055580">
    <property type="component" value="Chromosome"/>
</dbReference>
<gene>
    <name evidence="1" type="ORF">M9980_10855</name>
</gene>
<evidence type="ECO:0000313" key="1">
    <source>
        <dbReference type="EMBL" id="URW75054.1"/>
    </source>
</evidence>
<dbReference type="EMBL" id="CP098401">
    <property type="protein sequence ID" value="URW75054.1"/>
    <property type="molecule type" value="Genomic_DNA"/>
</dbReference>
<name>A0ABY4TSY6_9SPHN</name>
<evidence type="ECO:0000313" key="2">
    <source>
        <dbReference type="Proteomes" id="UP001055580"/>
    </source>
</evidence>
<sequence length="244" mass="27711">MKMPSGEISRISPDKRSEVLRRAEIVRRYCAIKSPTEEDDRNFAAELGLSTDSLFRLAAAWRRHGDIDALQGARVRLTDTDRTLALEVARGELDMSGVTPSRRAETLRRIDVIRRYLEIPTPSRADRLASAKAMDLTPERFTRVLRAWLLHRSPEAIPGATVPRRQWRKKLKKRERLQQLLDLAITSAGASASVVRIRELFEEYCRDDGLEPPSQGTIYKWVRQLRSKSAQSSLETAKSPFSGA</sequence>